<accession>A0A9P9FUX9</accession>
<organism evidence="1 2">
    <name type="scientific">Fusarium redolens</name>
    <dbReference type="NCBI Taxonomy" id="48865"/>
    <lineage>
        <taxon>Eukaryota</taxon>
        <taxon>Fungi</taxon>
        <taxon>Dikarya</taxon>
        <taxon>Ascomycota</taxon>
        <taxon>Pezizomycotina</taxon>
        <taxon>Sordariomycetes</taxon>
        <taxon>Hypocreomycetidae</taxon>
        <taxon>Hypocreales</taxon>
        <taxon>Nectriaceae</taxon>
        <taxon>Fusarium</taxon>
        <taxon>Fusarium redolens species complex</taxon>
    </lineage>
</organism>
<gene>
    <name evidence="1" type="ORF">BKA55DRAFT_262071</name>
</gene>
<name>A0A9P9FUX9_FUSRE</name>
<dbReference type="AlphaFoldDB" id="A0A9P9FUX9"/>
<proteinExistence type="predicted"/>
<evidence type="ECO:0000313" key="2">
    <source>
        <dbReference type="Proteomes" id="UP000720189"/>
    </source>
</evidence>
<evidence type="ECO:0000313" key="1">
    <source>
        <dbReference type="EMBL" id="KAH7208431.1"/>
    </source>
</evidence>
<dbReference type="RefSeq" id="XP_046041334.1">
    <property type="nucleotide sequence ID" value="XM_046185425.1"/>
</dbReference>
<dbReference type="GeneID" id="70215379"/>
<reference evidence="1" key="1">
    <citation type="journal article" date="2021" name="Nat. Commun.">
        <title>Genetic determinants of endophytism in the Arabidopsis root mycobiome.</title>
        <authorList>
            <person name="Mesny F."/>
            <person name="Miyauchi S."/>
            <person name="Thiergart T."/>
            <person name="Pickel B."/>
            <person name="Atanasova L."/>
            <person name="Karlsson M."/>
            <person name="Huettel B."/>
            <person name="Barry K.W."/>
            <person name="Haridas S."/>
            <person name="Chen C."/>
            <person name="Bauer D."/>
            <person name="Andreopoulos W."/>
            <person name="Pangilinan J."/>
            <person name="LaButti K."/>
            <person name="Riley R."/>
            <person name="Lipzen A."/>
            <person name="Clum A."/>
            <person name="Drula E."/>
            <person name="Henrissat B."/>
            <person name="Kohler A."/>
            <person name="Grigoriev I.V."/>
            <person name="Martin F.M."/>
            <person name="Hacquard S."/>
        </authorList>
    </citation>
    <scope>NUCLEOTIDE SEQUENCE</scope>
    <source>
        <strain evidence="1">MPI-CAGE-AT-0023</strain>
    </source>
</reference>
<keyword evidence="2" id="KW-1185">Reference proteome</keyword>
<sequence>MLKPVAHGLSRKRSHSDALGYEKLRPHCDLLTAHPSDSISNDVCRILDIRVKKNKPEGMLDNAFSNDNIAHGDLATNHSTEGNSLIDEGLRNEGLTDEGIGDDESTCSTKTIKSGDIQLKTLWDREYPINEW</sequence>
<protein>
    <submittedName>
        <fullName evidence="1">Uncharacterized protein</fullName>
    </submittedName>
</protein>
<dbReference type="EMBL" id="JAGMUX010000033">
    <property type="protein sequence ID" value="KAH7208431.1"/>
    <property type="molecule type" value="Genomic_DNA"/>
</dbReference>
<dbReference type="Proteomes" id="UP000720189">
    <property type="component" value="Unassembled WGS sequence"/>
</dbReference>
<dbReference type="OrthoDB" id="5092103at2759"/>
<comment type="caution">
    <text evidence="1">The sequence shown here is derived from an EMBL/GenBank/DDBJ whole genome shotgun (WGS) entry which is preliminary data.</text>
</comment>